<feature type="region of interest" description="Disordered" evidence="8">
    <location>
        <begin position="582"/>
        <end position="630"/>
    </location>
</feature>
<feature type="domain" description="HECT" evidence="10">
    <location>
        <begin position="1196"/>
        <end position="1530"/>
    </location>
</feature>
<dbReference type="InterPro" id="IPR036020">
    <property type="entry name" value="WW_dom_sf"/>
</dbReference>
<dbReference type="Gene3D" id="2.20.70.10">
    <property type="match status" value="1"/>
</dbReference>
<feature type="compositionally biased region" description="Polar residues" evidence="8">
    <location>
        <begin position="178"/>
        <end position="204"/>
    </location>
</feature>
<evidence type="ECO:0000256" key="4">
    <source>
        <dbReference type="ARBA" id="ARBA00022679"/>
    </source>
</evidence>
<comment type="catalytic activity">
    <reaction evidence="1">
        <text>S-ubiquitinyl-[E2 ubiquitin-conjugating enzyme]-L-cysteine + [acceptor protein]-L-lysine = [E2 ubiquitin-conjugating enzyme]-L-cysteine + N(6)-ubiquitinyl-[acceptor protein]-L-lysine.</text>
        <dbReference type="EC" id="2.3.2.26"/>
    </reaction>
</comment>
<dbReference type="PROSITE" id="PS50020">
    <property type="entry name" value="WW_DOMAIN_2"/>
    <property type="match status" value="1"/>
</dbReference>
<dbReference type="PROSITE" id="PS01159">
    <property type="entry name" value="WW_DOMAIN_1"/>
    <property type="match status" value="1"/>
</dbReference>
<dbReference type="GO" id="GO:0006511">
    <property type="term" value="P:ubiquitin-dependent protein catabolic process"/>
    <property type="evidence" value="ECO:0007669"/>
    <property type="project" value="TreeGrafter"/>
</dbReference>
<feature type="region of interest" description="Disordered" evidence="8">
    <location>
        <begin position="124"/>
        <end position="204"/>
    </location>
</feature>
<feature type="compositionally biased region" description="Polar residues" evidence="8">
    <location>
        <begin position="608"/>
        <end position="624"/>
    </location>
</feature>
<feature type="region of interest" description="Disordered" evidence="8">
    <location>
        <begin position="1012"/>
        <end position="1041"/>
    </location>
</feature>
<dbReference type="InterPro" id="IPR035983">
    <property type="entry name" value="Hect_E3_ubiquitin_ligase"/>
</dbReference>
<dbReference type="Pfam" id="PF00632">
    <property type="entry name" value="HECT"/>
    <property type="match status" value="1"/>
</dbReference>
<dbReference type="CDD" id="cd00078">
    <property type="entry name" value="HECTc"/>
    <property type="match status" value="1"/>
</dbReference>
<keyword evidence="6 7" id="KW-0833">Ubl conjugation pathway</keyword>
<dbReference type="Gene3D" id="3.90.1750.10">
    <property type="entry name" value="Hect, E3 ligase catalytic domains"/>
    <property type="match status" value="1"/>
</dbReference>
<dbReference type="InterPro" id="IPR001202">
    <property type="entry name" value="WW_dom"/>
</dbReference>
<feature type="compositionally biased region" description="Low complexity" evidence="8">
    <location>
        <begin position="136"/>
        <end position="147"/>
    </location>
</feature>
<feature type="compositionally biased region" description="Low complexity" evidence="8">
    <location>
        <begin position="582"/>
        <end position="602"/>
    </location>
</feature>
<feature type="compositionally biased region" description="Low complexity" evidence="8">
    <location>
        <begin position="160"/>
        <end position="172"/>
    </location>
</feature>
<feature type="region of interest" description="Disordered" evidence="8">
    <location>
        <begin position="263"/>
        <end position="305"/>
    </location>
</feature>
<feature type="compositionally biased region" description="Pro residues" evidence="8">
    <location>
        <begin position="379"/>
        <end position="393"/>
    </location>
</feature>
<comment type="caution">
    <text evidence="11">The sequence shown here is derived from an EMBL/GenBank/DDBJ whole genome shotgun (WGS) entry which is preliminary data.</text>
</comment>
<feature type="compositionally biased region" description="Basic residues" evidence="8">
    <location>
        <begin position="805"/>
        <end position="823"/>
    </location>
</feature>
<evidence type="ECO:0000256" key="2">
    <source>
        <dbReference type="ARBA" id="ARBA00004906"/>
    </source>
</evidence>
<dbReference type="FunFam" id="3.30.2160.10:FF:000001">
    <property type="entry name" value="E3 ubiquitin-protein ligase NEDD4-like"/>
    <property type="match status" value="1"/>
</dbReference>
<feature type="region of interest" description="Disordered" evidence="8">
    <location>
        <begin position="336"/>
        <end position="521"/>
    </location>
</feature>
<protein>
    <recommendedName>
        <fullName evidence="3">HECT-type E3 ubiquitin transferase</fullName>
        <ecNumber evidence="3">2.3.2.26</ecNumber>
    </recommendedName>
</protein>
<feature type="region of interest" description="Disordered" evidence="8">
    <location>
        <begin position="96"/>
        <end position="115"/>
    </location>
</feature>
<dbReference type="Gene3D" id="3.30.2160.10">
    <property type="entry name" value="Hect, E3 ligase catalytic domain"/>
    <property type="match status" value="1"/>
</dbReference>
<feature type="compositionally biased region" description="Low complexity" evidence="8">
    <location>
        <begin position="689"/>
        <end position="713"/>
    </location>
</feature>
<keyword evidence="12" id="KW-1185">Reference proteome</keyword>
<dbReference type="EC" id="2.3.2.26" evidence="3"/>
<dbReference type="PANTHER" id="PTHR11254">
    <property type="entry name" value="HECT DOMAIN UBIQUITIN-PROTEIN LIGASE"/>
    <property type="match status" value="1"/>
</dbReference>
<evidence type="ECO:0000313" key="11">
    <source>
        <dbReference type="EMBL" id="CAI8025934.1"/>
    </source>
</evidence>
<feature type="domain" description="WW" evidence="9">
    <location>
        <begin position="942"/>
        <end position="975"/>
    </location>
</feature>
<feature type="compositionally biased region" description="Basic residues" evidence="8">
    <location>
        <begin position="469"/>
        <end position="487"/>
    </location>
</feature>
<dbReference type="PROSITE" id="PS50237">
    <property type="entry name" value="HECT"/>
    <property type="match status" value="1"/>
</dbReference>
<dbReference type="PANTHER" id="PTHR11254:SF320">
    <property type="entry name" value="HECT-TYPE E3 UBIQUITIN TRANSFERASE"/>
    <property type="match status" value="1"/>
</dbReference>
<dbReference type="Pfam" id="PF18436">
    <property type="entry name" value="HECW1_helix"/>
    <property type="match status" value="1"/>
</dbReference>
<feature type="compositionally biased region" description="Low complexity" evidence="8">
    <location>
        <begin position="424"/>
        <end position="435"/>
    </location>
</feature>
<dbReference type="Proteomes" id="UP001174909">
    <property type="component" value="Unassembled WGS sequence"/>
</dbReference>
<dbReference type="GO" id="GO:0016567">
    <property type="term" value="P:protein ubiquitination"/>
    <property type="evidence" value="ECO:0007669"/>
    <property type="project" value="TreeGrafter"/>
</dbReference>
<reference evidence="11" key="1">
    <citation type="submission" date="2023-03" db="EMBL/GenBank/DDBJ databases">
        <authorList>
            <person name="Steffen K."/>
            <person name="Cardenas P."/>
        </authorList>
    </citation>
    <scope>NUCLEOTIDE SEQUENCE</scope>
</reference>
<dbReference type="InterPro" id="IPR000569">
    <property type="entry name" value="HECT_dom"/>
</dbReference>
<evidence type="ECO:0000256" key="3">
    <source>
        <dbReference type="ARBA" id="ARBA00012485"/>
    </source>
</evidence>
<evidence type="ECO:0000259" key="10">
    <source>
        <dbReference type="PROSITE" id="PS50237"/>
    </source>
</evidence>
<feature type="compositionally biased region" description="Acidic residues" evidence="8">
    <location>
        <begin position="290"/>
        <end position="305"/>
    </location>
</feature>
<dbReference type="GO" id="GO:0061630">
    <property type="term" value="F:ubiquitin protein ligase activity"/>
    <property type="evidence" value="ECO:0007669"/>
    <property type="project" value="UniProtKB-EC"/>
</dbReference>
<sequence length="1530" mass="170075">MASLTELHPTTTTTAEGILLPLVSPASPDNSATVLNDRDLDSTGLVLDKTLVSNSHRSGDIADTGVGIHGDFEVFHNYTLGHSRDSREETPVIGIANGRGESSQEDGEDSGSESWLIGGKAHEEVSENGELPQTCSSASGDGSSVWSEEGSNEQEPSHYSLLESSAESELSSPGGTPVPQSVSSQHPMNNTADDHQGSTTESSTMELKNLTTCDDQTNINNPEPLPVVALAHLTTENEELSDTVVADRMETEHGSACVVNLVGHSETGDGRRGVEGGEEDRSKEEVNGEAAEEGDDGEDVEVEREEVEMLEEGTVVGDGGGLGVVVGCENVICDEDRAESGGEEGDGVRNIEGEVNDGEDGGVESKSLQWTAPEVPHTGPEPAPVVTSPPPPITTVVSSATVDTPDHRLRSSMMESEDSDDPLLESNLDSSNLDSGVRRPRDSQTNLPILQPLSPDPDLSEQYEYLRRTLSHSRRRYSTRRRRPQRKQNREGVQRSESSVGVRREQTEMRDMLQNQESRRVETHVDVHGRTYFMDHDTHTVAYEAGLTQATDISRGMEMLERRYLSLQRSFRGQRPNRFAQPILSTIPSSPSTPLDLSLSLTRAEAESISQTNSQSPRSQSGTSHSKRKSSRWRFWQRSYRSVSQSRSDSSADDDILPVSPGWEGSPPPSVTEAGEVVERERRERSGSREGSIGRSSGGSRSSDATLGGSVAETSEEGEGERGTEDTQQTRSVLSAEVQVSGGGEDEVVANGEVGRGEEEEGRREGGGGGDEVFAAAASAPAPSRHASIMRASGMSNSDRNAASRARHKVRATTVRSRHRRRGTDRDTDDETNEVPAQRHVQVTSPTPEEREEEEVKEQPATPTSALPLPEELLSSHALRFITRRDLYTFLSKAGDAGEMFLANRGLMELVQRIRTNNNLFSKYQHSRQLVSALNRFTDIRADLPQDWEKKLNREGKVFYIDHTHCLTSFIDPRLPLPDHEFTYTTPPSSHPSQQPEQLQFGEEAPIRAHHTTVMSSSAPPPPPSTSLPPSVSVTSPQPPQEVEMTYERQVVSFFRNPDIYQRISQRYHRGVRPQLREIIEDVRANGTSALERIQTSGSVAAYELALVLSLFEEDISAINTMVQIVPQQPVREERATGGPLTASTLQRKKEAFSTKLQTFKVMMARLGFAQSSRLKFNIRRDHLLEDSYEHVMKSDVRHLQRKRLNICFKGEDGLDYGGPSREFFFLLSREVFNPYYGLFEYSANDTYTVQISSTSMFIQNNLDWFRFAGRVIGLVIVQGFLLDVFFTRTIYKALANRAPSLKDLESLEPAFYNSLVWIRENDPEPLDLTFTVEEEAFGELSTHELKEGGMDIPVTEENKEEYIHFMLRWRLDRGITTQLNMLKKGFSEVMPVSLLQAFDASELEFLTAGTLEIDIDDWKKHTEYRNGYHPTHPVILFFWQAVEMFDNEQRLRLLQFVTGTSSVPFEGFKALRGSNGPKRFTIDFFSDVNSLPRTHTCFNRIDLPPYPSYDVLYHKLLTAIEEGNTFGIE</sequence>
<feature type="compositionally biased region" description="Basic and acidic residues" evidence="8">
    <location>
        <begin position="755"/>
        <end position="766"/>
    </location>
</feature>
<organism evidence="11 12">
    <name type="scientific">Geodia barretti</name>
    <name type="common">Barrett's horny sponge</name>
    <dbReference type="NCBI Taxonomy" id="519541"/>
    <lineage>
        <taxon>Eukaryota</taxon>
        <taxon>Metazoa</taxon>
        <taxon>Porifera</taxon>
        <taxon>Demospongiae</taxon>
        <taxon>Heteroscleromorpha</taxon>
        <taxon>Tetractinellida</taxon>
        <taxon>Astrophorina</taxon>
        <taxon>Geodiidae</taxon>
        <taxon>Geodia</taxon>
    </lineage>
</organism>
<dbReference type="InterPro" id="IPR040524">
    <property type="entry name" value="HECW1_helix"/>
</dbReference>
<dbReference type="SUPFAM" id="SSF51045">
    <property type="entry name" value="WW domain"/>
    <property type="match status" value="1"/>
</dbReference>
<accession>A0AA35SA30</accession>
<evidence type="ECO:0000256" key="1">
    <source>
        <dbReference type="ARBA" id="ARBA00000885"/>
    </source>
</evidence>
<evidence type="ECO:0000256" key="5">
    <source>
        <dbReference type="ARBA" id="ARBA00022737"/>
    </source>
</evidence>
<feature type="compositionally biased region" description="Basic and acidic residues" evidence="8">
    <location>
        <begin position="336"/>
        <end position="352"/>
    </location>
</feature>
<feature type="active site" description="Glycyl thioester intermediate" evidence="7">
    <location>
        <position position="1498"/>
    </location>
</feature>
<dbReference type="FunFam" id="3.30.2410.10:FF:000002">
    <property type="entry name" value="E3 ubiquitin-protein ligase HECW2"/>
    <property type="match status" value="1"/>
</dbReference>
<feature type="region of interest" description="Disordered" evidence="8">
    <location>
        <begin position="644"/>
        <end position="870"/>
    </location>
</feature>
<keyword evidence="4" id="KW-0808">Transferase</keyword>
<name>A0AA35SA30_GEOBA</name>
<dbReference type="Gene3D" id="3.30.2410.10">
    <property type="entry name" value="Hect, E3 ligase catalytic domain"/>
    <property type="match status" value="1"/>
</dbReference>
<feature type="compositionally biased region" description="Basic and acidic residues" evidence="8">
    <location>
        <begin position="266"/>
        <end position="286"/>
    </location>
</feature>
<evidence type="ECO:0000313" key="12">
    <source>
        <dbReference type="Proteomes" id="UP001174909"/>
    </source>
</evidence>
<feature type="compositionally biased region" description="Basic and acidic residues" evidence="8">
    <location>
        <begin position="677"/>
        <end position="688"/>
    </location>
</feature>
<feature type="compositionally biased region" description="Low complexity" evidence="8">
    <location>
        <begin position="987"/>
        <end position="999"/>
    </location>
</feature>
<dbReference type="FunFam" id="3.90.1750.10:FF:000079">
    <property type="entry name" value="E3 ubiquitin-protein ligase"/>
    <property type="match status" value="1"/>
</dbReference>
<feature type="region of interest" description="Disordered" evidence="8">
    <location>
        <begin position="979"/>
        <end position="999"/>
    </location>
</feature>
<evidence type="ECO:0000256" key="6">
    <source>
        <dbReference type="ARBA" id="ARBA00022786"/>
    </source>
</evidence>
<proteinExistence type="predicted"/>
<evidence type="ECO:0000259" key="9">
    <source>
        <dbReference type="PROSITE" id="PS50020"/>
    </source>
</evidence>
<feature type="compositionally biased region" description="Basic and acidic residues" evidence="8">
    <location>
        <begin position="502"/>
        <end position="521"/>
    </location>
</feature>
<keyword evidence="5" id="KW-0677">Repeat</keyword>
<dbReference type="SUPFAM" id="SSF56204">
    <property type="entry name" value="Hect, E3 ligase catalytic domain"/>
    <property type="match status" value="1"/>
</dbReference>
<dbReference type="EMBL" id="CASHTH010002192">
    <property type="protein sequence ID" value="CAI8025934.1"/>
    <property type="molecule type" value="Genomic_DNA"/>
</dbReference>
<dbReference type="GO" id="GO:0005737">
    <property type="term" value="C:cytoplasm"/>
    <property type="evidence" value="ECO:0007669"/>
    <property type="project" value="TreeGrafter"/>
</dbReference>
<feature type="compositionally biased region" description="Low complexity" evidence="8">
    <location>
        <begin position="775"/>
        <end position="784"/>
    </location>
</feature>
<comment type="pathway">
    <text evidence="2">Protein modification; protein ubiquitination.</text>
</comment>
<gene>
    <name evidence="11" type="ORF">GBAR_LOCUS14945</name>
</gene>
<dbReference type="InterPro" id="IPR050409">
    <property type="entry name" value="E3_ubiq-protein_ligase"/>
</dbReference>
<dbReference type="SMART" id="SM00119">
    <property type="entry name" value="HECTc"/>
    <property type="match status" value="1"/>
</dbReference>
<evidence type="ECO:0000256" key="7">
    <source>
        <dbReference type="PROSITE-ProRule" id="PRU00104"/>
    </source>
</evidence>
<evidence type="ECO:0000256" key="8">
    <source>
        <dbReference type="SAM" id="MobiDB-lite"/>
    </source>
</evidence>